<feature type="region of interest" description="Disordered" evidence="2">
    <location>
        <begin position="208"/>
        <end position="251"/>
    </location>
</feature>
<keyword evidence="5" id="KW-1185">Reference proteome</keyword>
<feature type="compositionally biased region" description="Basic and acidic residues" evidence="2">
    <location>
        <begin position="208"/>
        <end position="228"/>
    </location>
</feature>
<dbReference type="GO" id="GO:0008270">
    <property type="term" value="F:zinc ion binding"/>
    <property type="evidence" value="ECO:0007669"/>
    <property type="project" value="UniProtKB-KW"/>
</dbReference>
<dbReference type="AlphaFoldDB" id="A0AAV7J2R2"/>
<keyword evidence="1" id="KW-0479">Metal-binding</keyword>
<dbReference type="Pfam" id="PF00098">
    <property type="entry name" value="zf-CCHC"/>
    <property type="match status" value="1"/>
</dbReference>
<dbReference type="EMBL" id="JAHXZJ010000002">
    <property type="protein sequence ID" value="KAH0563569.1"/>
    <property type="molecule type" value="Genomic_DNA"/>
</dbReference>
<dbReference type="Proteomes" id="UP000826195">
    <property type="component" value="Unassembled WGS sequence"/>
</dbReference>
<dbReference type="Gene3D" id="4.10.60.10">
    <property type="entry name" value="Zinc finger, CCHC-type"/>
    <property type="match status" value="1"/>
</dbReference>
<dbReference type="InterPro" id="IPR036875">
    <property type="entry name" value="Znf_CCHC_sf"/>
</dbReference>
<comment type="caution">
    <text evidence="4">The sequence shown here is derived from an EMBL/GenBank/DDBJ whole genome shotgun (WGS) entry which is preliminary data.</text>
</comment>
<gene>
    <name evidence="4" type="ORF">KQX54_002470</name>
</gene>
<feature type="domain" description="CCHC-type" evidence="3">
    <location>
        <begin position="288"/>
        <end position="303"/>
    </location>
</feature>
<evidence type="ECO:0000256" key="1">
    <source>
        <dbReference type="PROSITE-ProRule" id="PRU00047"/>
    </source>
</evidence>
<dbReference type="InterPro" id="IPR001878">
    <property type="entry name" value="Znf_CCHC"/>
</dbReference>
<evidence type="ECO:0000313" key="4">
    <source>
        <dbReference type="EMBL" id="KAH0563569.1"/>
    </source>
</evidence>
<dbReference type="GO" id="GO:0003676">
    <property type="term" value="F:nucleic acid binding"/>
    <property type="evidence" value="ECO:0007669"/>
    <property type="project" value="InterPro"/>
</dbReference>
<feature type="compositionally biased region" description="Polar residues" evidence="2">
    <location>
        <begin position="237"/>
        <end position="251"/>
    </location>
</feature>
<evidence type="ECO:0000313" key="5">
    <source>
        <dbReference type="Proteomes" id="UP000826195"/>
    </source>
</evidence>
<dbReference type="PROSITE" id="PS50158">
    <property type="entry name" value="ZF_CCHC"/>
    <property type="match status" value="1"/>
</dbReference>
<evidence type="ECO:0000259" key="3">
    <source>
        <dbReference type="PROSITE" id="PS50158"/>
    </source>
</evidence>
<reference evidence="4 5" key="1">
    <citation type="journal article" date="2021" name="J. Hered.">
        <title>A chromosome-level genome assembly of the parasitoid wasp, Cotesia glomerata (Hymenoptera: Braconidae).</title>
        <authorList>
            <person name="Pinto B.J."/>
            <person name="Weis J.J."/>
            <person name="Gamble T."/>
            <person name="Ode P.J."/>
            <person name="Paul R."/>
            <person name="Zaspel J.M."/>
        </authorList>
    </citation>
    <scope>NUCLEOTIDE SEQUENCE [LARGE SCALE GENOMIC DNA]</scope>
    <source>
        <strain evidence="4">CgM1</strain>
    </source>
</reference>
<dbReference type="SMART" id="SM00343">
    <property type="entry name" value="ZnF_C2HC"/>
    <property type="match status" value="2"/>
</dbReference>
<organism evidence="4 5">
    <name type="scientific">Cotesia glomerata</name>
    <name type="common">Lepidopteran parasitic wasp</name>
    <name type="synonym">Apanteles glomeratus</name>
    <dbReference type="NCBI Taxonomy" id="32391"/>
    <lineage>
        <taxon>Eukaryota</taxon>
        <taxon>Metazoa</taxon>
        <taxon>Ecdysozoa</taxon>
        <taxon>Arthropoda</taxon>
        <taxon>Hexapoda</taxon>
        <taxon>Insecta</taxon>
        <taxon>Pterygota</taxon>
        <taxon>Neoptera</taxon>
        <taxon>Endopterygota</taxon>
        <taxon>Hymenoptera</taxon>
        <taxon>Apocrita</taxon>
        <taxon>Ichneumonoidea</taxon>
        <taxon>Braconidae</taxon>
        <taxon>Microgastrinae</taxon>
        <taxon>Cotesia</taxon>
    </lineage>
</organism>
<dbReference type="SUPFAM" id="SSF57756">
    <property type="entry name" value="Retrovirus zinc finger-like domains"/>
    <property type="match status" value="1"/>
</dbReference>
<keyword evidence="1" id="KW-0863">Zinc-finger</keyword>
<proteinExistence type="predicted"/>
<feature type="region of interest" description="Disordered" evidence="2">
    <location>
        <begin position="310"/>
        <end position="340"/>
    </location>
</feature>
<keyword evidence="1" id="KW-0862">Zinc</keyword>
<feature type="compositionally biased region" description="Polar residues" evidence="2">
    <location>
        <begin position="328"/>
        <end position="340"/>
    </location>
</feature>
<sequence>MSDDKPKSSYSLRSKPEQELLPGLPLVKREKKHNLTFKDSGVGVSALSIPEFTDDESSEEEPPNNPKPQVPVVINIPQVQVVDNPPQNLVVNPPNNNDPEIELNLERMALNANQHISLNDALVCVPRFQGNPEFVNRLKRKGREIVDCYQTQNPEATPEQIAAFKDTIDKSISECFIQNLNDEIDHRMPSCQTTEDALREALKIEHKINARKESRKDSNINKTEEKKKGTPHKPSKSNRNLLSLQNPGHTTRNCPESKCQVCDMNGHTAKACPVVMGNSENRNSGAVRCQLCSQHGHLAKNCPTLTGKPGTVQPFGRRDERSLCAPSPCSSGSYPGRQYQ</sequence>
<feature type="region of interest" description="Disordered" evidence="2">
    <location>
        <begin position="1"/>
        <end position="26"/>
    </location>
</feature>
<protein>
    <recommendedName>
        <fullName evidence="3">CCHC-type domain-containing protein</fullName>
    </recommendedName>
</protein>
<evidence type="ECO:0000256" key="2">
    <source>
        <dbReference type="SAM" id="MobiDB-lite"/>
    </source>
</evidence>
<name>A0AAV7J2R2_COTGL</name>
<feature type="region of interest" description="Disordered" evidence="2">
    <location>
        <begin position="46"/>
        <end position="70"/>
    </location>
</feature>
<feature type="compositionally biased region" description="Acidic residues" evidence="2">
    <location>
        <begin position="52"/>
        <end position="62"/>
    </location>
</feature>
<accession>A0AAV7J2R2</accession>